<feature type="non-terminal residue" evidence="1">
    <location>
        <position position="1"/>
    </location>
</feature>
<dbReference type="RefSeq" id="WP_371735075.1">
    <property type="nucleotide sequence ID" value="NZ_JBGONM010000115.1"/>
</dbReference>
<dbReference type="EMBL" id="JBGONM010000115">
    <property type="protein sequence ID" value="MEZ8084161.1"/>
    <property type="molecule type" value="Genomic_DNA"/>
</dbReference>
<keyword evidence="2" id="KW-1185">Reference proteome</keyword>
<reference evidence="1 2" key="1">
    <citation type="submission" date="2024-06" db="EMBL/GenBank/DDBJ databases">
        <authorList>
            <person name="Steensen K."/>
            <person name="Seneca J."/>
            <person name="Bartlau N."/>
            <person name="Yu A.X."/>
            <person name="Polz M.F."/>
        </authorList>
    </citation>
    <scope>NUCLEOTIDE SEQUENCE [LARGE SCALE GENOMIC DNA]</scope>
    <source>
        <strain evidence="1 2">1F260</strain>
    </source>
</reference>
<comment type="caution">
    <text evidence="1">The sequence shown here is derived from an EMBL/GenBank/DDBJ whole genome shotgun (WGS) entry which is preliminary data.</text>
</comment>
<evidence type="ECO:0000313" key="2">
    <source>
        <dbReference type="Proteomes" id="UP001569154"/>
    </source>
</evidence>
<proteinExistence type="predicted"/>
<sequence>FDGDITRSWHCDVLMQWIPTNKVDIDVSFDYNTGDNARGVPAMDVNKNNGLGIIGGMKSKELLRGWAKNCSLSKNWPMLG</sequence>
<protein>
    <submittedName>
        <fullName evidence="1">Uncharacterized protein</fullName>
    </submittedName>
</protein>
<dbReference type="Proteomes" id="UP001569154">
    <property type="component" value="Unassembled WGS sequence"/>
</dbReference>
<accession>A0ABV4LBP1</accession>
<organism evidence="1 2">
    <name type="scientific">Enterovibrio norvegicus</name>
    <dbReference type="NCBI Taxonomy" id="188144"/>
    <lineage>
        <taxon>Bacteria</taxon>
        <taxon>Pseudomonadati</taxon>
        <taxon>Pseudomonadota</taxon>
        <taxon>Gammaproteobacteria</taxon>
        <taxon>Vibrionales</taxon>
        <taxon>Vibrionaceae</taxon>
        <taxon>Enterovibrio</taxon>
    </lineage>
</organism>
<gene>
    <name evidence="1" type="ORF">ACED35_23930</name>
</gene>
<name>A0ABV4LBP1_9GAMM</name>
<evidence type="ECO:0000313" key="1">
    <source>
        <dbReference type="EMBL" id="MEZ8084161.1"/>
    </source>
</evidence>